<proteinExistence type="predicted"/>
<sequence length="115" mass="11612">MFKLAVFLALVGCALAAPKPGLLLAEPVVQAAPVIASAPVATSYQNTVKISKDSGAKTVVTHHLAAPAAVVPVATVHHAAPVITHHAVAPAVATITHHGNVHLSHAVPTLAVAHY</sequence>
<evidence type="ECO:0000256" key="1">
    <source>
        <dbReference type="SAM" id="SignalP"/>
    </source>
</evidence>
<feature type="signal peptide" evidence="1">
    <location>
        <begin position="1"/>
        <end position="16"/>
    </location>
</feature>
<protein>
    <submittedName>
        <fullName evidence="2">Uncharacterized protein</fullName>
    </submittedName>
</protein>
<comment type="caution">
    <text evidence="2">The sequence shown here is derived from an EMBL/GenBank/DDBJ whole genome shotgun (WGS) entry which is preliminary data.</text>
</comment>
<dbReference type="AlphaFoldDB" id="A0ABD2X3E7"/>
<evidence type="ECO:0000313" key="2">
    <source>
        <dbReference type="EMBL" id="KAL3399841.1"/>
    </source>
</evidence>
<organism evidence="2 3">
    <name type="scientific">Trichogramma kaykai</name>
    <dbReference type="NCBI Taxonomy" id="54128"/>
    <lineage>
        <taxon>Eukaryota</taxon>
        <taxon>Metazoa</taxon>
        <taxon>Ecdysozoa</taxon>
        <taxon>Arthropoda</taxon>
        <taxon>Hexapoda</taxon>
        <taxon>Insecta</taxon>
        <taxon>Pterygota</taxon>
        <taxon>Neoptera</taxon>
        <taxon>Endopterygota</taxon>
        <taxon>Hymenoptera</taxon>
        <taxon>Apocrita</taxon>
        <taxon>Proctotrupomorpha</taxon>
        <taxon>Chalcidoidea</taxon>
        <taxon>Trichogrammatidae</taxon>
        <taxon>Trichogramma</taxon>
    </lineage>
</organism>
<gene>
    <name evidence="2" type="ORF">TKK_007072</name>
</gene>
<name>A0ABD2X3E7_9HYME</name>
<reference evidence="2 3" key="1">
    <citation type="journal article" date="2024" name="bioRxiv">
        <title>A reference genome for Trichogramma kaykai: A tiny desert-dwelling parasitoid wasp with competing sex-ratio distorters.</title>
        <authorList>
            <person name="Culotta J."/>
            <person name="Lindsey A.R."/>
        </authorList>
    </citation>
    <scope>NUCLEOTIDE SEQUENCE [LARGE SCALE GENOMIC DNA]</scope>
    <source>
        <strain evidence="2 3">KSX58</strain>
    </source>
</reference>
<keyword evidence="3" id="KW-1185">Reference proteome</keyword>
<accession>A0ABD2X3E7</accession>
<feature type="chain" id="PRO_5044815441" evidence="1">
    <location>
        <begin position="17"/>
        <end position="115"/>
    </location>
</feature>
<dbReference type="EMBL" id="JBJJXI010000055">
    <property type="protein sequence ID" value="KAL3399841.1"/>
    <property type="molecule type" value="Genomic_DNA"/>
</dbReference>
<keyword evidence="1" id="KW-0732">Signal</keyword>
<dbReference type="Proteomes" id="UP001627154">
    <property type="component" value="Unassembled WGS sequence"/>
</dbReference>
<evidence type="ECO:0000313" key="3">
    <source>
        <dbReference type="Proteomes" id="UP001627154"/>
    </source>
</evidence>